<organism evidence="2">
    <name type="scientific">Laccaria bicolor (strain S238N-H82 / ATCC MYA-4686)</name>
    <name type="common">Bicoloured deceiver</name>
    <name type="synonym">Laccaria laccata var. bicolor</name>
    <dbReference type="NCBI Taxonomy" id="486041"/>
    <lineage>
        <taxon>Eukaryota</taxon>
        <taxon>Fungi</taxon>
        <taxon>Dikarya</taxon>
        <taxon>Basidiomycota</taxon>
        <taxon>Agaricomycotina</taxon>
        <taxon>Agaricomycetes</taxon>
        <taxon>Agaricomycetidae</taxon>
        <taxon>Agaricales</taxon>
        <taxon>Agaricineae</taxon>
        <taxon>Hydnangiaceae</taxon>
        <taxon>Laccaria</taxon>
    </lineage>
</organism>
<evidence type="ECO:0000313" key="1">
    <source>
        <dbReference type="EMBL" id="EDR07707.1"/>
    </source>
</evidence>
<accession>B0DCD2</accession>
<proteinExistence type="predicted"/>
<dbReference type="AlphaFoldDB" id="B0DCD2"/>
<dbReference type="HOGENOM" id="CLU_021164_0_3_1"/>
<evidence type="ECO:0000313" key="2">
    <source>
        <dbReference type="Proteomes" id="UP000001194"/>
    </source>
</evidence>
<dbReference type="OrthoDB" id="3543113at2759"/>
<dbReference type="KEGG" id="lbc:LACBIDRAFT_294480"/>
<dbReference type="EMBL" id="DS547103">
    <property type="protein sequence ID" value="EDR07707.1"/>
    <property type="molecule type" value="Genomic_DNA"/>
</dbReference>
<keyword evidence="2" id="KW-1185">Reference proteome</keyword>
<dbReference type="SUPFAM" id="SSF52047">
    <property type="entry name" value="RNI-like"/>
    <property type="match status" value="1"/>
</dbReference>
<dbReference type="Gene3D" id="3.80.10.10">
    <property type="entry name" value="Ribonuclease Inhibitor"/>
    <property type="match status" value="1"/>
</dbReference>
<sequence length="724" mass="82018">MHECLEVFDIITLIFGTVRDDPSRVASQTLIALAVTCRAFHDVALDILWFKQTSLVPLLKILSHSFWKETPNVGFYRTFTWSAFVFEKLDFTRFDSYAQRIRYLDYAPYAWHKHMPSSPYDLDCLTYLAKRRDHNHCFFPNLRRLRFTVPGFLKQCPRVFLQHSSVSLSLEWNQGDEDVSKALSCIEKYAPELEGLDLGSYIMNRGVARVENCRLLSAFVCKMKNLTRLACGSLALSDKALLHLASLPHLQSLQTPNTVDDIVRSIKAHPPLEHPFLSLRQLSVRGLGDLKSLAKFLACIRPARMKSLKLFFENSSPALDVGEAFIALHETSSHHELRELSFTHEGSVPSLGSSTNRFLIDEWVLGTLFAFTNLTKFELALKAAFALNDLNIKEMAAAWPRLRSLQLGSPSGWGQRSGITLHGILHLLAGCRELEYLGISMDISPASLPPLSMITPQHANKRITYLHVGDSFFTSDGPKTAAVLVKMFPDLNGIGGAWLYSESTFHQPKWELVIEELFMINTRRYKRLSLSSYSKSYRKNFGWRTGLTEGLPTTNQFKFLVNLHNVSFIHPYMLPASTQEILRAKTRRIRAQCFHFSPPLGAWHLYYRNWTWVLITFHDLLYGKFGLLSLRAINAEPRGLACGDLSLDGSASSTLPSCGICGPKILQLVFCEPISVMSLHHYTVWPLNVIIKEMAAAWPRLVYLQILGGIVPRMSRGEVVPQPR</sequence>
<name>B0DCD2_LACBS</name>
<dbReference type="STRING" id="486041.B0DCD2"/>
<dbReference type="InParanoid" id="B0DCD2"/>
<dbReference type="Proteomes" id="UP000001194">
    <property type="component" value="Unassembled WGS sequence"/>
</dbReference>
<reference evidence="1 2" key="1">
    <citation type="journal article" date="2008" name="Nature">
        <title>The genome of Laccaria bicolor provides insights into mycorrhizal symbiosis.</title>
        <authorList>
            <person name="Martin F."/>
            <person name="Aerts A."/>
            <person name="Ahren D."/>
            <person name="Brun A."/>
            <person name="Danchin E.G.J."/>
            <person name="Duchaussoy F."/>
            <person name="Gibon J."/>
            <person name="Kohler A."/>
            <person name="Lindquist E."/>
            <person name="Pereda V."/>
            <person name="Salamov A."/>
            <person name="Shapiro H.J."/>
            <person name="Wuyts J."/>
            <person name="Blaudez D."/>
            <person name="Buee M."/>
            <person name="Brokstein P."/>
            <person name="Canbaeck B."/>
            <person name="Cohen D."/>
            <person name="Courty P.E."/>
            <person name="Coutinho P.M."/>
            <person name="Delaruelle C."/>
            <person name="Detter J.C."/>
            <person name="Deveau A."/>
            <person name="DiFazio S."/>
            <person name="Duplessis S."/>
            <person name="Fraissinet-Tachet L."/>
            <person name="Lucic E."/>
            <person name="Frey-Klett P."/>
            <person name="Fourrey C."/>
            <person name="Feussner I."/>
            <person name="Gay G."/>
            <person name="Grimwood J."/>
            <person name="Hoegger P.J."/>
            <person name="Jain P."/>
            <person name="Kilaru S."/>
            <person name="Labbe J."/>
            <person name="Lin Y.C."/>
            <person name="Legue V."/>
            <person name="Le Tacon F."/>
            <person name="Marmeisse R."/>
            <person name="Melayah D."/>
            <person name="Montanini B."/>
            <person name="Muratet M."/>
            <person name="Nehls U."/>
            <person name="Niculita-Hirzel H."/>
            <person name="Oudot-Le Secq M.P."/>
            <person name="Peter M."/>
            <person name="Quesneville H."/>
            <person name="Rajashekar B."/>
            <person name="Reich M."/>
            <person name="Rouhier N."/>
            <person name="Schmutz J."/>
            <person name="Yin T."/>
            <person name="Chalot M."/>
            <person name="Henrissat B."/>
            <person name="Kuees U."/>
            <person name="Lucas S."/>
            <person name="Van de Peer Y."/>
            <person name="Podila G.K."/>
            <person name="Polle A."/>
            <person name="Pukkila P.J."/>
            <person name="Richardson P.M."/>
            <person name="Rouze P."/>
            <person name="Sanders I.R."/>
            <person name="Stajich J.E."/>
            <person name="Tunlid A."/>
            <person name="Tuskan G."/>
            <person name="Grigoriev I.V."/>
        </authorList>
    </citation>
    <scope>NUCLEOTIDE SEQUENCE [LARGE SCALE GENOMIC DNA]</scope>
    <source>
        <strain evidence="2">S238N-H82 / ATCC MYA-4686</strain>
    </source>
</reference>
<dbReference type="InterPro" id="IPR032675">
    <property type="entry name" value="LRR_dom_sf"/>
</dbReference>
<protein>
    <submittedName>
        <fullName evidence="1">Predicted protein</fullName>
    </submittedName>
</protein>
<gene>
    <name evidence="1" type="ORF">LACBIDRAFT_294480</name>
</gene>
<dbReference type="GeneID" id="6077083"/>
<dbReference type="RefSeq" id="XP_001881496.1">
    <property type="nucleotide sequence ID" value="XM_001881461.1"/>
</dbReference>